<keyword evidence="3" id="KW-0815">Transposition</keyword>
<evidence type="ECO:0000313" key="6">
    <source>
        <dbReference type="EMBL" id="AWL91432.1"/>
    </source>
</evidence>
<evidence type="ECO:0000256" key="3">
    <source>
        <dbReference type="ARBA" id="ARBA00022578"/>
    </source>
</evidence>
<keyword evidence="5" id="KW-0233">DNA recombination</keyword>
<evidence type="ECO:0000256" key="1">
    <source>
        <dbReference type="ARBA" id="ARBA00002190"/>
    </source>
</evidence>
<evidence type="ECO:0000256" key="2">
    <source>
        <dbReference type="ARBA" id="ARBA00010961"/>
    </source>
</evidence>
<accession>A0A2U8P164</accession>
<dbReference type="GO" id="GO:0006313">
    <property type="term" value="P:DNA transposition"/>
    <property type="evidence" value="ECO:0007669"/>
    <property type="project" value="InterPro"/>
</dbReference>
<dbReference type="InterPro" id="IPR001207">
    <property type="entry name" value="Transposase_mutator"/>
</dbReference>
<dbReference type="EMBL" id="CP029425">
    <property type="protein sequence ID" value="AWL91432.1"/>
    <property type="molecule type" value="Genomic_DNA"/>
</dbReference>
<evidence type="ECO:0000313" key="7">
    <source>
        <dbReference type="Proteomes" id="UP000215703"/>
    </source>
</evidence>
<gene>
    <name evidence="6" type="ORF">CIT37_03470</name>
</gene>
<dbReference type="KEGG" id="bot:CIT37_03470"/>
<evidence type="ECO:0000256" key="4">
    <source>
        <dbReference type="ARBA" id="ARBA00023125"/>
    </source>
</evidence>
<protein>
    <recommendedName>
        <fullName evidence="8">Mutator family transposase</fullName>
    </recommendedName>
</protein>
<sequence>MVDNLTGLGLDPGICRLFIIDGAKALPKAIRQTFGGHTAIQRCQIHKSRIVERLSGHLHATIRKAA</sequence>
<reference evidence="6 7" key="2">
    <citation type="journal article" date="2017" name="Syst. Appl. Microbiol.">
        <title>Soybeans inoculated with root zone soils of Canadian native legumes harbour diverse and novel Bradyrhizobium spp. that possess agricultural potential.</title>
        <authorList>
            <person name="Bromfield E.S.P."/>
            <person name="Cloutier S."/>
            <person name="Tambong J.T."/>
            <person name="Tran Thi T.V."/>
        </authorList>
    </citation>
    <scope>NUCLEOTIDE SEQUENCE [LARGE SCALE GENOMIC DNA]</scope>
    <source>
        <strain evidence="6 7">OO99</strain>
    </source>
</reference>
<evidence type="ECO:0008006" key="8">
    <source>
        <dbReference type="Google" id="ProtNLM"/>
    </source>
</evidence>
<evidence type="ECO:0000256" key="5">
    <source>
        <dbReference type="ARBA" id="ARBA00023172"/>
    </source>
</evidence>
<reference evidence="6 7" key="1">
    <citation type="journal article" date="2014" name="Int. J. Syst. Evol. Microbiol.">
        <title>Bradyrhizobium ottawaense sp. nov., a symbiotic nitrogen fixing bacterium from root nodules of soybeans in Canada.</title>
        <authorList>
            <person name="Yu X."/>
            <person name="Cloutier S."/>
            <person name="Tambong J.T."/>
            <person name="Bromfield E.S."/>
        </authorList>
    </citation>
    <scope>NUCLEOTIDE SEQUENCE [LARGE SCALE GENOMIC DNA]</scope>
    <source>
        <strain evidence="6 7">OO99</strain>
    </source>
</reference>
<keyword evidence="4" id="KW-0238">DNA-binding</keyword>
<comment type="function">
    <text evidence="1">Required for the transposition of the insertion element.</text>
</comment>
<dbReference type="Pfam" id="PF00872">
    <property type="entry name" value="Transposase_mut"/>
    <property type="match status" value="1"/>
</dbReference>
<dbReference type="GO" id="GO:0004803">
    <property type="term" value="F:transposase activity"/>
    <property type="evidence" value="ECO:0007669"/>
    <property type="project" value="InterPro"/>
</dbReference>
<dbReference type="GO" id="GO:0003677">
    <property type="term" value="F:DNA binding"/>
    <property type="evidence" value="ECO:0007669"/>
    <property type="project" value="UniProtKB-KW"/>
</dbReference>
<dbReference type="Proteomes" id="UP000215703">
    <property type="component" value="Chromosome"/>
</dbReference>
<organism evidence="6 7">
    <name type="scientific">Bradyrhizobium ottawaense</name>
    <dbReference type="NCBI Taxonomy" id="931866"/>
    <lineage>
        <taxon>Bacteria</taxon>
        <taxon>Pseudomonadati</taxon>
        <taxon>Pseudomonadota</taxon>
        <taxon>Alphaproteobacteria</taxon>
        <taxon>Hyphomicrobiales</taxon>
        <taxon>Nitrobacteraceae</taxon>
        <taxon>Bradyrhizobium</taxon>
    </lineage>
</organism>
<name>A0A2U8P164_9BRAD</name>
<dbReference type="AlphaFoldDB" id="A0A2U8P164"/>
<proteinExistence type="inferred from homology"/>
<comment type="similarity">
    <text evidence="2">Belongs to the transposase mutator family.</text>
</comment>